<dbReference type="OrthoDB" id="20374at10239"/>
<dbReference type="EMBL" id="KP211958">
    <property type="protein sequence ID" value="AJK27635.1"/>
    <property type="molecule type" value="Genomic_DNA"/>
</dbReference>
<sequence>MKLRNANELYELIEKSIDEAFETRRFLFNMYGYLKGAKYTRREVTEFIESPTANSLNETILDLDSYIKGGDKVLREAYGHIPKPEARKIRKYLYGILEDAWKYERDRRPGRKTKKVTK</sequence>
<evidence type="ECO:0000313" key="2">
    <source>
        <dbReference type="Proteomes" id="UP000032135"/>
    </source>
</evidence>
<name>A0A0C5AMY6_9CAUD</name>
<evidence type="ECO:0000313" key="1">
    <source>
        <dbReference type="EMBL" id="AJK27635.1"/>
    </source>
</evidence>
<accession>A0A0C5AMY6</accession>
<dbReference type="Proteomes" id="UP000032135">
    <property type="component" value="Segment"/>
</dbReference>
<dbReference type="GeneID" id="26516767"/>
<reference evidence="1 2" key="1">
    <citation type="submission" date="2014-11" db="EMBL/GenBank/DDBJ databases">
        <authorList>
            <person name="Fedida A."/>
            <person name="Lindell D."/>
        </authorList>
    </citation>
    <scope>NUCLEOTIDE SEQUENCE [LARGE SCALE GENOMIC DNA]</scope>
</reference>
<dbReference type="KEGG" id="vg:26516767"/>
<dbReference type="RefSeq" id="YP_009188304.1">
    <property type="nucleotide sequence ID" value="NC_028663.1"/>
</dbReference>
<protein>
    <submittedName>
        <fullName evidence="1">Uncharacterized protein</fullName>
    </submittedName>
</protein>
<proteinExistence type="predicted"/>
<organism evidence="1 2">
    <name type="scientific">Cyanophage P-TIM40</name>
    <dbReference type="NCBI Taxonomy" id="1589733"/>
    <lineage>
        <taxon>Viruses</taxon>
        <taxon>Duplodnaviria</taxon>
        <taxon>Heunggongvirae</taxon>
        <taxon>Uroviricota</taxon>
        <taxon>Caudoviricetes</taxon>
        <taxon>Pantevenvirales</taxon>
        <taxon>Kyanoviridae</taxon>
        <taxon>Libanvirus</taxon>
        <taxon>Libanvirus ptim40</taxon>
    </lineage>
</organism>
<keyword evidence="2" id="KW-1185">Reference proteome</keyword>
<gene>
    <name evidence="1" type="ORF">PTIM40_231</name>
</gene>